<accession>A0A5C5XTZ8</accession>
<dbReference type="EMBL" id="SJPK01000006">
    <property type="protein sequence ID" value="TWT66021.1"/>
    <property type="molecule type" value="Genomic_DNA"/>
</dbReference>
<organism evidence="2 3">
    <name type="scientific">Allorhodopirellula solitaria</name>
    <dbReference type="NCBI Taxonomy" id="2527987"/>
    <lineage>
        <taxon>Bacteria</taxon>
        <taxon>Pseudomonadati</taxon>
        <taxon>Planctomycetota</taxon>
        <taxon>Planctomycetia</taxon>
        <taxon>Pirellulales</taxon>
        <taxon>Pirellulaceae</taxon>
        <taxon>Allorhodopirellula</taxon>
    </lineage>
</organism>
<feature type="compositionally biased region" description="Basic and acidic residues" evidence="1">
    <location>
        <begin position="134"/>
        <end position="148"/>
    </location>
</feature>
<dbReference type="OrthoDB" id="505671at2"/>
<dbReference type="Proteomes" id="UP000318053">
    <property type="component" value="Unassembled WGS sequence"/>
</dbReference>
<evidence type="ECO:0000313" key="3">
    <source>
        <dbReference type="Proteomes" id="UP000318053"/>
    </source>
</evidence>
<proteinExistence type="predicted"/>
<protein>
    <submittedName>
        <fullName evidence="2">Uncharacterized protein</fullName>
    </submittedName>
</protein>
<feature type="region of interest" description="Disordered" evidence="1">
    <location>
        <begin position="124"/>
        <end position="160"/>
    </location>
</feature>
<reference evidence="2 3" key="1">
    <citation type="submission" date="2019-02" db="EMBL/GenBank/DDBJ databases">
        <title>Deep-cultivation of Planctomycetes and their phenomic and genomic characterization uncovers novel biology.</title>
        <authorList>
            <person name="Wiegand S."/>
            <person name="Jogler M."/>
            <person name="Boedeker C."/>
            <person name="Pinto D."/>
            <person name="Vollmers J."/>
            <person name="Rivas-Marin E."/>
            <person name="Kohn T."/>
            <person name="Peeters S.H."/>
            <person name="Heuer A."/>
            <person name="Rast P."/>
            <person name="Oberbeckmann S."/>
            <person name="Bunk B."/>
            <person name="Jeske O."/>
            <person name="Meyerdierks A."/>
            <person name="Storesund J.E."/>
            <person name="Kallscheuer N."/>
            <person name="Luecker S."/>
            <person name="Lage O.M."/>
            <person name="Pohl T."/>
            <person name="Merkel B.J."/>
            <person name="Hornburger P."/>
            <person name="Mueller R.-W."/>
            <person name="Bruemmer F."/>
            <person name="Labrenz M."/>
            <person name="Spormann A.M."/>
            <person name="Op Den Camp H."/>
            <person name="Overmann J."/>
            <person name="Amann R."/>
            <person name="Jetten M.S.M."/>
            <person name="Mascher T."/>
            <person name="Medema M.H."/>
            <person name="Devos D.P."/>
            <person name="Kaster A.-K."/>
            <person name="Ovreas L."/>
            <person name="Rohde M."/>
            <person name="Galperin M.Y."/>
            <person name="Jogler C."/>
        </authorList>
    </citation>
    <scope>NUCLEOTIDE SEQUENCE [LARGE SCALE GENOMIC DNA]</scope>
    <source>
        <strain evidence="2 3">CA85</strain>
    </source>
</reference>
<gene>
    <name evidence="2" type="ORF">CA85_28820</name>
</gene>
<keyword evidence="3" id="KW-1185">Reference proteome</keyword>
<sequence>MSISQDVCEVVRRYGYDTLLVPRVAQAIGPAKTEMGAELIRQTMEFLEVQQSRCHASLGKLPGVSEVIESLFGKGKRLEGQQSRSGFTAQLLAMAACVVNITEELIGEAFASVSTASVSDWQTEKLGPSVQSHRCRDLGRKRCQEPAHEKKRVKPSSAKD</sequence>
<name>A0A5C5XTZ8_9BACT</name>
<evidence type="ECO:0000313" key="2">
    <source>
        <dbReference type="EMBL" id="TWT66021.1"/>
    </source>
</evidence>
<evidence type="ECO:0000256" key="1">
    <source>
        <dbReference type="SAM" id="MobiDB-lite"/>
    </source>
</evidence>
<dbReference type="AlphaFoldDB" id="A0A5C5XTZ8"/>
<comment type="caution">
    <text evidence="2">The sequence shown here is derived from an EMBL/GenBank/DDBJ whole genome shotgun (WGS) entry which is preliminary data.</text>
</comment>